<feature type="signal peptide" evidence="2">
    <location>
        <begin position="1"/>
        <end position="32"/>
    </location>
</feature>
<keyword evidence="2" id="KW-0732">Signal</keyword>
<accession>A0ABR1YH85</accession>
<dbReference type="EMBL" id="JBBWRZ010000009">
    <property type="protein sequence ID" value="KAK8229129.1"/>
    <property type="molecule type" value="Genomic_DNA"/>
</dbReference>
<keyword evidence="4" id="KW-1185">Reference proteome</keyword>
<evidence type="ECO:0000313" key="4">
    <source>
        <dbReference type="Proteomes" id="UP001492380"/>
    </source>
</evidence>
<evidence type="ECO:0000256" key="2">
    <source>
        <dbReference type="SAM" id="SignalP"/>
    </source>
</evidence>
<feature type="chain" id="PRO_5046616824" evidence="2">
    <location>
        <begin position="33"/>
        <end position="123"/>
    </location>
</feature>
<reference evidence="3 4" key="1">
    <citation type="submission" date="2024-04" db="EMBL/GenBank/DDBJ databases">
        <title>Phyllosticta paracitricarpa is synonymous to the EU quarantine fungus P. citricarpa based on phylogenomic analyses.</title>
        <authorList>
            <consortium name="Lawrence Berkeley National Laboratory"/>
            <person name="Van Ingen-Buijs V.A."/>
            <person name="Van Westerhoven A.C."/>
            <person name="Haridas S."/>
            <person name="Skiadas P."/>
            <person name="Martin F."/>
            <person name="Groenewald J.Z."/>
            <person name="Crous P.W."/>
            <person name="Seidl M.F."/>
        </authorList>
    </citation>
    <scope>NUCLEOTIDE SEQUENCE [LARGE SCALE GENOMIC DNA]</scope>
    <source>
        <strain evidence="3 4">CBS 123374</strain>
    </source>
</reference>
<protein>
    <submittedName>
        <fullName evidence="3">Uncharacterized protein</fullName>
    </submittedName>
</protein>
<dbReference type="PROSITE" id="PS51257">
    <property type="entry name" value="PROKAR_LIPOPROTEIN"/>
    <property type="match status" value="1"/>
</dbReference>
<feature type="region of interest" description="Disordered" evidence="1">
    <location>
        <begin position="91"/>
        <end position="123"/>
    </location>
</feature>
<evidence type="ECO:0000256" key="1">
    <source>
        <dbReference type="SAM" id="MobiDB-lite"/>
    </source>
</evidence>
<dbReference type="Proteomes" id="UP001492380">
    <property type="component" value="Unassembled WGS sequence"/>
</dbReference>
<gene>
    <name evidence="3" type="ORF">HDK90DRAFT_493170</name>
</gene>
<comment type="caution">
    <text evidence="3">The sequence shown here is derived from an EMBL/GenBank/DDBJ whole genome shotgun (WGS) entry which is preliminary data.</text>
</comment>
<name>A0ABR1YH85_9PEZI</name>
<proteinExistence type="predicted"/>
<feature type="compositionally biased region" description="Polar residues" evidence="1">
    <location>
        <begin position="114"/>
        <end position="123"/>
    </location>
</feature>
<feature type="compositionally biased region" description="Basic residues" evidence="1">
    <location>
        <begin position="47"/>
        <end position="58"/>
    </location>
</feature>
<organism evidence="3 4">
    <name type="scientific">Phyllosticta capitalensis</name>
    <dbReference type="NCBI Taxonomy" id="121624"/>
    <lineage>
        <taxon>Eukaryota</taxon>
        <taxon>Fungi</taxon>
        <taxon>Dikarya</taxon>
        <taxon>Ascomycota</taxon>
        <taxon>Pezizomycotina</taxon>
        <taxon>Dothideomycetes</taxon>
        <taxon>Dothideomycetes incertae sedis</taxon>
        <taxon>Botryosphaeriales</taxon>
        <taxon>Phyllostictaceae</taxon>
        <taxon>Phyllosticta</taxon>
    </lineage>
</organism>
<sequence>MKIPGRVSLGSLKASMLFASQLPVLLLLACRGMVCGPPRVSRDLPARRPKIKKQKSKKAYPTATQWHAGIKRMKEPYPLYSARFQSPLPSSPVFIGRRSPAASPTAKKKGPQPQKASTTTTTY</sequence>
<evidence type="ECO:0000313" key="3">
    <source>
        <dbReference type="EMBL" id="KAK8229129.1"/>
    </source>
</evidence>
<feature type="region of interest" description="Disordered" evidence="1">
    <location>
        <begin position="39"/>
        <end position="65"/>
    </location>
</feature>